<sequence>MNYNGFNSFEDFMRFCGVKVDTNTSSENKSSDSDNTEDDDKTSRCENCKPGNGQGEADEKARNADSDIPGGFQDIPPQLLLVIGELLGNIIAGNLPFNVQNVVGNWLQLVGQAIEVFNAQQQYYQGGPGRYYNYIYRNVANPFCTSSVDESQKSISVNENEQKSNKGKRSNKNGSSSKSSNTSSEIEELKECICYLTNQIQELKNDIDKLKNQKM</sequence>
<proteinExistence type="predicted"/>
<keyword evidence="3" id="KW-1185">Reference proteome</keyword>
<dbReference type="HOGENOM" id="CLU_119908_0_0_9"/>
<evidence type="ECO:0000313" key="3">
    <source>
        <dbReference type="Proteomes" id="UP000010420"/>
    </source>
</evidence>
<evidence type="ECO:0000256" key="1">
    <source>
        <dbReference type="SAM" id="MobiDB-lite"/>
    </source>
</evidence>
<evidence type="ECO:0000313" key="2">
    <source>
        <dbReference type="EMBL" id="EKY22598.1"/>
    </source>
</evidence>
<dbReference type="AlphaFoldDB" id="L1Q3N7"/>
<organism evidence="2 3">
    <name type="scientific">Clostridium celatum DSM 1785</name>
    <dbReference type="NCBI Taxonomy" id="545697"/>
    <lineage>
        <taxon>Bacteria</taxon>
        <taxon>Bacillati</taxon>
        <taxon>Bacillota</taxon>
        <taxon>Clostridia</taxon>
        <taxon>Eubacteriales</taxon>
        <taxon>Clostridiaceae</taxon>
        <taxon>Clostridium</taxon>
    </lineage>
</organism>
<feature type="region of interest" description="Disordered" evidence="1">
    <location>
        <begin position="154"/>
        <end position="185"/>
    </location>
</feature>
<dbReference type="eggNOG" id="ENOG50347CC">
    <property type="taxonomic scope" value="Bacteria"/>
</dbReference>
<dbReference type="EMBL" id="AMEZ01000121">
    <property type="protein sequence ID" value="EKY22598.1"/>
    <property type="molecule type" value="Genomic_DNA"/>
</dbReference>
<dbReference type="PATRIC" id="fig|545697.3.peg.3122"/>
<gene>
    <name evidence="2" type="ORF">HMPREF0216_03189</name>
</gene>
<accession>L1Q3N7</accession>
<protein>
    <submittedName>
        <fullName evidence="2">Uncharacterized protein</fullName>
    </submittedName>
</protein>
<feature type="compositionally biased region" description="Low complexity" evidence="1">
    <location>
        <begin position="172"/>
        <end position="184"/>
    </location>
</feature>
<name>L1Q3N7_9CLOT</name>
<comment type="caution">
    <text evidence="2">The sequence shown here is derived from an EMBL/GenBank/DDBJ whole genome shotgun (WGS) entry which is preliminary data.</text>
</comment>
<dbReference type="STRING" id="545697.HMPREF0216_03189"/>
<dbReference type="OrthoDB" id="2084441at2"/>
<dbReference type="RefSeq" id="WP_005215856.1">
    <property type="nucleotide sequence ID" value="NZ_KB291706.1"/>
</dbReference>
<feature type="region of interest" description="Disordered" evidence="1">
    <location>
        <begin position="22"/>
        <end position="69"/>
    </location>
</feature>
<reference evidence="2 3" key="1">
    <citation type="submission" date="2012-05" db="EMBL/GenBank/DDBJ databases">
        <authorList>
            <person name="Weinstock G."/>
            <person name="Sodergren E."/>
            <person name="Lobos E.A."/>
            <person name="Fulton L."/>
            <person name="Fulton R."/>
            <person name="Courtney L."/>
            <person name="Fronick C."/>
            <person name="O'Laughlin M."/>
            <person name="Godfrey J."/>
            <person name="Wilson R.M."/>
            <person name="Miner T."/>
            <person name="Farmer C."/>
            <person name="Delehaunty K."/>
            <person name="Cordes M."/>
            <person name="Minx P."/>
            <person name="Tomlinson C."/>
            <person name="Chen J."/>
            <person name="Wollam A."/>
            <person name="Pepin K.H."/>
            <person name="Bhonagiri V."/>
            <person name="Zhang X."/>
            <person name="Suruliraj S."/>
            <person name="Warren W."/>
            <person name="Mitreva M."/>
            <person name="Mardis E.R."/>
            <person name="Wilson R.K."/>
        </authorList>
    </citation>
    <scope>NUCLEOTIDE SEQUENCE [LARGE SCALE GENOMIC DNA]</scope>
    <source>
        <strain evidence="2 3">DSM 1785</strain>
    </source>
</reference>
<dbReference type="Proteomes" id="UP000010420">
    <property type="component" value="Unassembled WGS sequence"/>
</dbReference>